<proteinExistence type="predicted"/>
<dbReference type="Proteomes" id="UP001229244">
    <property type="component" value="Unassembled WGS sequence"/>
</dbReference>
<accession>A0AAE3VQE7</accession>
<feature type="region of interest" description="Disordered" evidence="1">
    <location>
        <begin position="364"/>
        <end position="459"/>
    </location>
</feature>
<dbReference type="Pfam" id="PF01476">
    <property type="entry name" value="LysM"/>
    <property type="match status" value="1"/>
</dbReference>
<feature type="compositionally biased region" description="Polar residues" evidence="1">
    <location>
        <begin position="318"/>
        <end position="330"/>
    </location>
</feature>
<evidence type="ECO:0000313" key="4">
    <source>
        <dbReference type="Proteomes" id="UP001229244"/>
    </source>
</evidence>
<evidence type="ECO:0000256" key="1">
    <source>
        <dbReference type="SAM" id="MobiDB-lite"/>
    </source>
</evidence>
<feature type="region of interest" description="Disordered" evidence="1">
    <location>
        <begin position="292"/>
        <end position="352"/>
    </location>
</feature>
<dbReference type="AlphaFoldDB" id="A0AAE3VQE7"/>
<feature type="compositionally biased region" description="Low complexity" evidence="1">
    <location>
        <begin position="302"/>
        <end position="311"/>
    </location>
</feature>
<evidence type="ECO:0000259" key="2">
    <source>
        <dbReference type="PROSITE" id="PS51782"/>
    </source>
</evidence>
<dbReference type="SMART" id="SM00257">
    <property type="entry name" value="LysM"/>
    <property type="match status" value="1"/>
</dbReference>
<dbReference type="PROSITE" id="PS51782">
    <property type="entry name" value="LYSM"/>
    <property type="match status" value="1"/>
</dbReference>
<dbReference type="InterPro" id="IPR052196">
    <property type="entry name" value="Bact_Kbp"/>
</dbReference>
<feature type="compositionally biased region" description="Polar residues" evidence="1">
    <location>
        <begin position="374"/>
        <end position="403"/>
    </location>
</feature>
<feature type="domain" description="LysM" evidence="2">
    <location>
        <begin position="585"/>
        <end position="634"/>
    </location>
</feature>
<organism evidence="3 4">
    <name type="scientific">Amorphus orientalis</name>
    <dbReference type="NCBI Taxonomy" id="649198"/>
    <lineage>
        <taxon>Bacteria</taxon>
        <taxon>Pseudomonadati</taxon>
        <taxon>Pseudomonadota</taxon>
        <taxon>Alphaproteobacteria</taxon>
        <taxon>Hyphomicrobiales</taxon>
        <taxon>Amorphaceae</taxon>
        <taxon>Amorphus</taxon>
    </lineage>
</organism>
<dbReference type="Gene3D" id="2.60.40.10">
    <property type="entry name" value="Immunoglobulins"/>
    <property type="match status" value="2"/>
</dbReference>
<feature type="region of interest" description="Disordered" evidence="1">
    <location>
        <begin position="31"/>
        <end position="170"/>
    </location>
</feature>
<evidence type="ECO:0000313" key="3">
    <source>
        <dbReference type="EMBL" id="MDQ0316442.1"/>
    </source>
</evidence>
<dbReference type="InterPro" id="IPR013783">
    <property type="entry name" value="Ig-like_fold"/>
</dbReference>
<dbReference type="InterPro" id="IPR018392">
    <property type="entry name" value="LysM"/>
</dbReference>
<gene>
    <name evidence="3" type="ORF">J2S73_002899</name>
</gene>
<dbReference type="CDD" id="cd00118">
    <property type="entry name" value="LysM"/>
    <property type="match status" value="1"/>
</dbReference>
<feature type="compositionally biased region" description="Low complexity" evidence="1">
    <location>
        <begin position="38"/>
        <end position="106"/>
    </location>
</feature>
<dbReference type="SUPFAM" id="SSF54106">
    <property type="entry name" value="LysM domain"/>
    <property type="match status" value="1"/>
</dbReference>
<comment type="caution">
    <text evidence="3">The sequence shown here is derived from an EMBL/GenBank/DDBJ whole genome shotgun (WGS) entry which is preliminary data.</text>
</comment>
<dbReference type="Gene3D" id="3.10.350.10">
    <property type="entry name" value="LysM domain"/>
    <property type="match status" value="1"/>
</dbReference>
<dbReference type="RefSeq" id="WP_306886262.1">
    <property type="nucleotide sequence ID" value="NZ_JAUSUL010000002.1"/>
</dbReference>
<dbReference type="EMBL" id="JAUSUL010000002">
    <property type="protein sequence ID" value="MDQ0316442.1"/>
    <property type="molecule type" value="Genomic_DNA"/>
</dbReference>
<reference evidence="3" key="1">
    <citation type="submission" date="2023-07" db="EMBL/GenBank/DDBJ databases">
        <title>Genomic Encyclopedia of Type Strains, Phase IV (KMG-IV): sequencing the most valuable type-strain genomes for metagenomic binning, comparative biology and taxonomic classification.</title>
        <authorList>
            <person name="Goeker M."/>
        </authorList>
    </citation>
    <scope>NUCLEOTIDE SEQUENCE</scope>
    <source>
        <strain evidence="3">DSM 21202</strain>
    </source>
</reference>
<protein>
    <submittedName>
        <fullName evidence="3">Nucleoid-associated protein YgaU</fullName>
    </submittedName>
</protein>
<name>A0AAE3VQE7_9HYPH</name>
<dbReference type="PANTHER" id="PTHR34700">
    <property type="entry name" value="POTASSIUM BINDING PROTEIN KBP"/>
    <property type="match status" value="1"/>
</dbReference>
<feature type="compositionally biased region" description="Low complexity" evidence="1">
    <location>
        <begin position="121"/>
        <end position="170"/>
    </location>
</feature>
<sequence length="648" mass="64086">MSSRASAGAVLFVIAVGALGAYSAYRDGAFAPSPAQPDATASQESAAAEPAAEASGGTAASSADATAASTDPAPGSGSTDEAATGAADATAGDGTTAGTQADTASGPDATAQTAGGQADPQPDGSASGSSTSSEPASTASSSAPAGTASGASSSGQGAETAAAGQDTGTETVETFELQTPTYDIVRIEPSGDAVIAGKASPGATIELRANGEVIASTTANQAGEWVIVLDRPLAPGTYDIALHSDHEDADAPKASADRLAVSIPESGNETPLVALSRPDQPVEVLQKPEAQVAGNGVGNDSGGSASTAASGRQVEGPTDTSGAESQTAGTATAEAPVTAPSTAGDGAADSEGDDTVIARLKVSEETLSVPRDPSGQSTVDSQPQSDTAAAASGQGTDASQATADPSRPAPAGGEEGDPSATRTAAPTDVASADLTGTGGNAEIARAGDGSSGDAVTPPSVPVTIESAELTDDNRFIVKGTSEPGANIWIYLDEDFVGAVRAGGSGRWTFETAQDLDPGRYTIRADQVRNMEGAVAARAEVPFGYAGPAQVAEQGEIGSRGDAATSDAPVSRVPQVEILGSDDEGVRVLVRRGDALWTIARHFYGDGFRYTTIYQANDGQIRDPDLIYPGQVFVLPGLTESEVLDAQGG</sequence>
<keyword evidence="4" id="KW-1185">Reference proteome</keyword>
<dbReference type="PANTHER" id="PTHR34700:SF4">
    <property type="entry name" value="PHAGE-LIKE ELEMENT PBSX PROTEIN XKDP"/>
    <property type="match status" value="1"/>
</dbReference>
<dbReference type="InterPro" id="IPR036779">
    <property type="entry name" value="LysM_dom_sf"/>
</dbReference>